<sequence length="272" mass="30732">MSAIILMACPKSDNEQKPTQDTTQKQTNTKTEFKTDYELLNAMPNPIEMTDLIKSSGIEYDNSLLNKPENIEKYNAEHQIALNLGVYSVDLGYANLHNKTQDAIRFLDATRKMAEGLKVAQFFDFEKIKKITQESKDMNELILTTGLGLTAMRQKLEEEKRGEVLTLMVIGGWVESLYLATQVAEKANKPALNEKIADQKFVVEAILKELEPNKSVSKHIESLYNDLQKIGESYKNISVEPQEGKPAKVNMSKDDFQKLSQALKEVRGRIVS</sequence>
<feature type="compositionally biased region" description="Low complexity" evidence="1">
    <location>
        <begin position="19"/>
        <end position="30"/>
    </location>
</feature>
<dbReference type="EMBL" id="NKXO01000003">
    <property type="protein sequence ID" value="PKQ70721.1"/>
    <property type="molecule type" value="Genomic_DNA"/>
</dbReference>
<feature type="region of interest" description="Disordered" evidence="1">
    <location>
        <begin position="9"/>
        <end position="30"/>
    </location>
</feature>
<comment type="caution">
    <text evidence="2">The sequence shown here is derived from an EMBL/GenBank/DDBJ whole genome shotgun (WGS) entry which is preliminary data.</text>
</comment>
<reference evidence="2 3" key="1">
    <citation type="submission" date="2017-06" db="EMBL/GenBank/DDBJ databases">
        <title>Raineya orbicola gen. nov., sp. nov. a slightly thermophilic bacterium of the phylum Bacteroidetes and the description of Raineyaceae fam. nov.</title>
        <authorList>
            <person name="Albuquerque L."/>
            <person name="Polonia A.R.M."/>
            <person name="Barroso C."/>
            <person name="Froufe H.J.C."/>
            <person name="Lage O."/>
            <person name="Lobo-Da-Cunha A."/>
            <person name="Egas C."/>
            <person name="Da Costa M.S."/>
        </authorList>
    </citation>
    <scope>NUCLEOTIDE SEQUENCE [LARGE SCALE GENOMIC DNA]</scope>
    <source>
        <strain evidence="2 3">SPSPC-11</strain>
    </source>
</reference>
<evidence type="ECO:0000256" key="1">
    <source>
        <dbReference type="SAM" id="MobiDB-lite"/>
    </source>
</evidence>
<gene>
    <name evidence="2" type="ORF">Rain11_0258</name>
</gene>
<proteinExistence type="predicted"/>
<dbReference type="Proteomes" id="UP000233387">
    <property type="component" value="Unassembled WGS sequence"/>
</dbReference>
<evidence type="ECO:0000313" key="3">
    <source>
        <dbReference type="Proteomes" id="UP000233387"/>
    </source>
</evidence>
<protein>
    <submittedName>
        <fullName evidence="2">Uncharacterized protein</fullName>
    </submittedName>
</protein>
<organism evidence="2 3">
    <name type="scientific">Raineya orbicola</name>
    <dbReference type="NCBI Taxonomy" id="2016530"/>
    <lineage>
        <taxon>Bacteria</taxon>
        <taxon>Pseudomonadati</taxon>
        <taxon>Bacteroidota</taxon>
        <taxon>Cytophagia</taxon>
        <taxon>Cytophagales</taxon>
        <taxon>Raineyaceae</taxon>
        <taxon>Raineya</taxon>
    </lineage>
</organism>
<accession>A0A2N3IKC1</accession>
<dbReference type="AlphaFoldDB" id="A0A2N3IKC1"/>
<evidence type="ECO:0000313" key="2">
    <source>
        <dbReference type="EMBL" id="PKQ70721.1"/>
    </source>
</evidence>
<name>A0A2N3IKC1_9BACT</name>
<keyword evidence="3" id="KW-1185">Reference proteome</keyword>